<organism evidence="2 3">
    <name type="scientific">Asanoa ishikariensis</name>
    <dbReference type="NCBI Taxonomy" id="137265"/>
    <lineage>
        <taxon>Bacteria</taxon>
        <taxon>Bacillati</taxon>
        <taxon>Actinomycetota</taxon>
        <taxon>Actinomycetes</taxon>
        <taxon>Micromonosporales</taxon>
        <taxon>Micromonosporaceae</taxon>
        <taxon>Asanoa</taxon>
    </lineage>
</organism>
<sequence length="111" mass="12242">MKLTDLKTSDQIVAERRRKDPEFREAWDRLAIAREIAVQVVRYRTDNDLSQRDLAERVGLKQPAVARLENAEIQPTLDTLAKLTRATGLAFAIGVAGGAVHLLPSHVADAA</sequence>
<dbReference type="Gene3D" id="1.10.260.40">
    <property type="entry name" value="lambda repressor-like DNA-binding domains"/>
    <property type="match status" value="1"/>
</dbReference>
<proteinExistence type="predicted"/>
<dbReference type="InterPro" id="IPR001387">
    <property type="entry name" value="Cro/C1-type_HTH"/>
</dbReference>
<dbReference type="GO" id="GO:0003677">
    <property type="term" value="F:DNA binding"/>
    <property type="evidence" value="ECO:0007669"/>
    <property type="project" value="InterPro"/>
</dbReference>
<dbReference type="Pfam" id="PF01381">
    <property type="entry name" value="HTH_3"/>
    <property type="match status" value="1"/>
</dbReference>
<dbReference type="SUPFAM" id="SSF47413">
    <property type="entry name" value="lambda repressor-like DNA-binding domains"/>
    <property type="match status" value="1"/>
</dbReference>
<dbReference type="AlphaFoldDB" id="A0A1H3QNV4"/>
<gene>
    <name evidence="2" type="ORF">SAMN05421684_3024</name>
</gene>
<dbReference type="SMART" id="SM00530">
    <property type="entry name" value="HTH_XRE"/>
    <property type="match status" value="1"/>
</dbReference>
<dbReference type="CDD" id="cd00093">
    <property type="entry name" value="HTH_XRE"/>
    <property type="match status" value="1"/>
</dbReference>
<dbReference type="OrthoDB" id="6401124at2"/>
<evidence type="ECO:0000313" key="2">
    <source>
        <dbReference type="EMBL" id="SDZ14771.1"/>
    </source>
</evidence>
<dbReference type="RefSeq" id="WP_090791864.1">
    <property type="nucleotide sequence ID" value="NZ_BOND01000009.1"/>
</dbReference>
<dbReference type="Proteomes" id="UP000199632">
    <property type="component" value="Unassembled WGS sequence"/>
</dbReference>
<evidence type="ECO:0000259" key="1">
    <source>
        <dbReference type="PROSITE" id="PS50943"/>
    </source>
</evidence>
<reference evidence="3" key="1">
    <citation type="submission" date="2016-10" db="EMBL/GenBank/DDBJ databases">
        <authorList>
            <person name="Varghese N."/>
            <person name="Submissions S."/>
        </authorList>
    </citation>
    <scope>NUCLEOTIDE SEQUENCE [LARGE SCALE GENOMIC DNA]</scope>
    <source>
        <strain evidence="3">DSM 44718</strain>
    </source>
</reference>
<dbReference type="PROSITE" id="PS50943">
    <property type="entry name" value="HTH_CROC1"/>
    <property type="match status" value="1"/>
</dbReference>
<dbReference type="InterPro" id="IPR010982">
    <property type="entry name" value="Lambda_DNA-bd_dom_sf"/>
</dbReference>
<protein>
    <submittedName>
        <fullName evidence="2">Helix-turn-helix</fullName>
    </submittedName>
</protein>
<feature type="domain" description="HTH cro/C1-type" evidence="1">
    <location>
        <begin position="40"/>
        <end position="96"/>
    </location>
</feature>
<keyword evidence="3" id="KW-1185">Reference proteome</keyword>
<accession>A0A1H3QNV4</accession>
<dbReference type="EMBL" id="FNQB01000002">
    <property type="protein sequence ID" value="SDZ14771.1"/>
    <property type="molecule type" value="Genomic_DNA"/>
</dbReference>
<dbReference type="STRING" id="137265.SAMN05421684_3024"/>
<evidence type="ECO:0000313" key="3">
    <source>
        <dbReference type="Proteomes" id="UP000199632"/>
    </source>
</evidence>
<name>A0A1H3QNV4_9ACTN</name>